<keyword evidence="3" id="KW-0255">Endonuclease</keyword>
<dbReference type="GO" id="GO:0004527">
    <property type="term" value="F:exonuclease activity"/>
    <property type="evidence" value="ECO:0007669"/>
    <property type="project" value="UniProtKB-KW"/>
</dbReference>
<protein>
    <submittedName>
        <fullName evidence="3">Endonuclease/exonuclease/phosphatase</fullName>
    </submittedName>
</protein>
<evidence type="ECO:0000313" key="4">
    <source>
        <dbReference type="Proteomes" id="UP000237000"/>
    </source>
</evidence>
<feature type="domain" description="Endonuclease/exonuclease/phosphatase" evidence="2">
    <location>
        <begin position="154"/>
        <end position="294"/>
    </location>
</feature>
<dbReference type="Pfam" id="PF03372">
    <property type="entry name" value="Exo_endo_phos"/>
    <property type="match status" value="1"/>
</dbReference>
<dbReference type="SUPFAM" id="SSF56219">
    <property type="entry name" value="DNase I-like"/>
    <property type="match status" value="1"/>
</dbReference>
<keyword evidence="4" id="KW-1185">Reference proteome</keyword>
<name>A0A2P5F2Y0_TREOI</name>
<accession>A0A2P5F2Y0</accession>
<comment type="caution">
    <text evidence="3">The sequence shown here is derived from an EMBL/GenBank/DDBJ whole genome shotgun (WGS) entry which is preliminary data.</text>
</comment>
<dbReference type="AlphaFoldDB" id="A0A2P5F2Y0"/>
<feature type="compositionally biased region" description="Basic residues" evidence="1">
    <location>
        <begin position="91"/>
        <end position="110"/>
    </location>
</feature>
<feature type="compositionally biased region" description="Basic and acidic residues" evidence="1">
    <location>
        <begin position="111"/>
        <end position="131"/>
    </location>
</feature>
<dbReference type="Gene3D" id="3.60.10.10">
    <property type="entry name" value="Endonuclease/exonuclease/phosphatase"/>
    <property type="match status" value="1"/>
</dbReference>
<dbReference type="EMBL" id="JXTC01000068">
    <property type="protein sequence ID" value="PON92153.1"/>
    <property type="molecule type" value="Genomic_DNA"/>
</dbReference>
<dbReference type="STRING" id="63057.A0A2P5F2Y0"/>
<dbReference type="GO" id="GO:0004519">
    <property type="term" value="F:endonuclease activity"/>
    <property type="evidence" value="ECO:0007669"/>
    <property type="project" value="UniProtKB-KW"/>
</dbReference>
<evidence type="ECO:0000313" key="3">
    <source>
        <dbReference type="EMBL" id="PON92153.1"/>
    </source>
</evidence>
<dbReference type="InterPro" id="IPR036691">
    <property type="entry name" value="Endo/exonu/phosph_ase_sf"/>
</dbReference>
<keyword evidence="3" id="KW-0540">Nuclease</keyword>
<dbReference type="PANTHER" id="PTHR33710">
    <property type="entry name" value="BNAC02G09200D PROTEIN"/>
    <property type="match status" value="1"/>
</dbReference>
<dbReference type="OrthoDB" id="1113909at2759"/>
<evidence type="ECO:0000259" key="2">
    <source>
        <dbReference type="Pfam" id="PF03372"/>
    </source>
</evidence>
<dbReference type="PANTHER" id="PTHR33710:SF71">
    <property type="entry name" value="ENDONUCLEASE_EXONUCLEASE_PHOSPHATASE DOMAIN-CONTAINING PROTEIN"/>
    <property type="match status" value="1"/>
</dbReference>
<dbReference type="Proteomes" id="UP000237000">
    <property type="component" value="Unassembled WGS sequence"/>
</dbReference>
<sequence length="365" mass="41730">MTAKSLSGAAPIPIGSTSSILNDPISNVATQLLNGLSSNGLIFPTHVPSHPKTIQQNKAQVHETLDVLHPIDGTTNLVFSTNNDSSDGTKKSSKKWKMLARSKTTNKTRSKVADGERRQKRDTTNDFEEEKRQRTILGEISNLPGSAATAEQSHWYHIDMVIKGEDGFSWRYTGIYGDPERASRHYTWDILRRLNTHLNIPWVCGGDFNEFLHLNEKKGGLDPGNQNIEAFRKVLEECKLDDLGFSGPKLTWDNRREEEVNIQERLDRFVANEGWCAHFVNRRVFHHDFWGSDHRVLRLVLDNHQLELSNGTRQKSFTFEPFWVGDRECKEVIMVAWPILNQRETIEMFEATLAARYAELATWSK</sequence>
<proteinExistence type="predicted"/>
<dbReference type="InParanoid" id="A0A2P5F2Y0"/>
<reference evidence="4" key="1">
    <citation type="submission" date="2016-06" db="EMBL/GenBank/DDBJ databases">
        <title>Parallel loss of symbiosis genes in relatives of nitrogen-fixing non-legume Parasponia.</title>
        <authorList>
            <person name="Van Velzen R."/>
            <person name="Holmer R."/>
            <person name="Bu F."/>
            <person name="Rutten L."/>
            <person name="Van Zeijl A."/>
            <person name="Liu W."/>
            <person name="Santuari L."/>
            <person name="Cao Q."/>
            <person name="Sharma T."/>
            <person name="Shen D."/>
            <person name="Roswanjaya Y."/>
            <person name="Wardhani T."/>
            <person name="Kalhor M.S."/>
            <person name="Jansen J."/>
            <person name="Van den Hoogen J."/>
            <person name="Gungor B."/>
            <person name="Hartog M."/>
            <person name="Hontelez J."/>
            <person name="Verver J."/>
            <person name="Yang W.-C."/>
            <person name="Schijlen E."/>
            <person name="Repin R."/>
            <person name="Schilthuizen M."/>
            <person name="Schranz E."/>
            <person name="Heidstra R."/>
            <person name="Miyata K."/>
            <person name="Fedorova E."/>
            <person name="Kohlen W."/>
            <person name="Bisseling T."/>
            <person name="Smit S."/>
            <person name="Geurts R."/>
        </authorList>
    </citation>
    <scope>NUCLEOTIDE SEQUENCE [LARGE SCALE GENOMIC DNA]</scope>
    <source>
        <strain evidence="4">cv. RG33-2</strain>
    </source>
</reference>
<evidence type="ECO:0000256" key="1">
    <source>
        <dbReference type="SAM" id="MobiDB-lite"/>
    </source>
</evidence>
<keyword evidence="3" id="KW-0378">Hydrolase</keyword>
<organism evidence="3 4">
    <name type="scientific">Trema orientale</name>
    <name type="common">Charcoal tree</name>
    <name type="synonym">Celtis orientalis</name>
    <dbReference type="NCBI Taxonomy" id="63057"/>
    <lineage>
        <taxon>Eukaryota</taxon>
        <taxon>Viridiplantae</taxon>
        <taxon>Streptophyta</taxon>
        <taxon>Embryophyta</taxon>
        <taxon>Tracheophyta</taxon>
        <taxon>Spermatophyta</taxon>
        <taxon>Magnoliopsida</taxon>
        <taxon>eudicotyledons</taxon>
        <taxon>Gunneridae</taxon>
        <taxon>Pentapetalae</taxon>
        <taxon>rosids</taxon>
        <taxon>fabids</taxon>
        <taxon>Rosales</taxon>
        <taxon>Cannabaceae</taxon>
        <taxon>Trema</taxon>
    </lineage>
</organism>
<feature type="region of interest" description="Disordered" evidence="1">
    <location>
        <begin position="78"/>
        <end position="131"/>
    </location>
</feature>
<gene>
    <name evidence="3" type="ORF">TorRG33x02_119720</name>
</gene>
<dbReference type="InterPro" id="IPR005135">
    <property type="entry name" value="Endo/exonuclease/phosphatase"/>
</dbReference>
<keyword evidence="3" id="KW-0269">Exonuclease</keyword>